<dbReference type="InterPro" id="IPR047155">
    <property type="entry name" value="COMMD4/6/7/8"/>
</dbReference>
<protein>
    <recommendedName>
        <fullName evidence="1">COMM domain-containing protein</fullName>
    </recommendedName>
</protein>
<dbReference type="Pfam" id="PF07258">
    <property type="entry name" value="COMM_domain"/>
    <property type="match status" value="1"/>
</dbReference>
<dbReference type="Proteomes" id="UP000812440">
    <property type="component" value="Chromosome 8_10"/>
</dbReference>
<dbReference type="AlphaFoldDB" id="A0A8T2JY15"/>
<organism evidence="2 3">
    <name type="scientific">Hymenochirus boettgeri</name>
    <name type="common">Congo dwarf clawed frog</name>
    <dbReference type="NCBI Taxonomy" id="247094"/>
    <lineage>
        <taxon>Eukaryota</taxon>
        <taxon>Metazoa</taxon>
        <taxon>Chordata</taxon>
        <taxon>Craniata</taxon>
        <taxon>Vertebrata</taxon>
        <taxon>Euteleostomi</taxon>
        <taxon>Amphibia</taxon>
        <taxon>Batrachia</taxon>
        <taxon>Anura</taxon>
        <taxon>Pipoidea</taxon>
        <taxon>Pipidae</taxon>
        <taxon>Pipinae</taxon>
        <taxon>Hymenochirus</taxon>
    </lineage>
</organism>
<dbReference type="OrthoDB" id="76101at2759"/>
<dbReference type="PROSITE" id="PS51269">
    <property type="entry name" value="COMM"/>
    <property type="match status" value="1"/>
</dbReference>
<dbReference type="EMBL" id="JAACNH010000003">
    <property type="protein sequence ID" value="KAG8447246.1"/>
    <property type="molecule type" value="Genomic_DNA"/>
</dbReference>
<dbReference type="GO" id="GO:0045892">
    <property type="term" value="P:negative regulation of DNA-templated transcription"/>
    <property type="evidence" value="ECO:0007669"/>
    <property type="project" value="TreeGrafter"/>
</dbReference>
<dbReference type="PANTHER" id="PTHR16231:SF2">
    <property type="entry name" value="COMM DOMAIN-CONTAINING PROTEIN 7"/>
    <property type="match status" value="1"/>
</dbReference>
<evidence type="ECO:0000313" key="2">
    <source>
        <dbReference type="EMBL" id="KAG8447246.1"/>
    </source>
</evidence>
<dbReference type="GO" id="GO:0033209">
    <property type="term" value="P:tumor necrosis factor-mediated signaling pathway"/>
    <property type="evidence" value="ECO:0007669"/>
    <property type="project" value="TreeGrafter"/>
</dbReference>
<keyword evidence="3" id="KW-1185">Reference proteome</keyword>
<proteinExistence type="predicted"/>
<dbReference type="GO" id="GO:0051059">
    <property type="term" value="F:NF-kappaB binding"/>
    <property type="evidence" value="ECO:0007669"/>
    <property type="project" value="TreeGrafter"/>
</dbReference>
<sequence length="200" mass="22567">MSLTCFKGPLPDSAVSDMQNLRQFSGEQVAQLSTIIFGCLKEQKELEHFTSQLEDFAKSYRLGLGPLKSIARSILLILNGAQKKNLNAEQLQIDLAALGLDEEKTSYFVHQWNSNLPLLTRIAVERTLAINQLVDMEWKFGVTAANSETEKAGSIFLQLKIAIRRGNHAEPFYIELTLPQFYSFLHEMERAKSNLECLST</sequence>
<feature type="domain" description="COMM" evidence="1">
    <location>
        <begin position="132"/>
        <end position="199"/>
    </location>
</feature>
<comment type="caution">
    <text evidence="2">The sequence shown here is derived from an EMBL/GenBank/DDBJ whole genome shotgun (WGS) entry which is preliminary data.</text>
</comment>
<dbReference type="InterPro" id="IPR017920">
    <property type="entry name" value="COMM"/>
</dbReference>
<accession>A0A8T2JY15</accession>
<reference evidence="2" key="1">
    <citation type="thesis" date="2020" institute="ProQuest LLC" country="789 East Eisenhower Parkway, Ann Arbor, MI, USA">
        <title>Comparative Genomics and Chromosome Evolution.</title>
        <authorList>
            <person name="Mudd A.B."/>
        </authorList>
    </citation>
    <scope>NUCLEOTIDE SEQUENCE</scope>
    <source>
        <strain evidence="2">Female2</strain>
        <tissue evidence="2">Blood</tissue>
    </source>
</reference>
<evidence type="ECO:0000259" key="1">
    <source>
        <dbReference type="PROSITE" id="PS51269"/>
    </source>
</evidence>
<name>A0A8T2JY15_9PIPI</name>
<evidence type="ECO:0000313" key="3">
    <source>
        <dbReference type="Proteomes" id="UP000812440"/>
    </source>
</evidence>
<dbReference type="Pfam" id="PF21672">
    <property type="entry name" value="COMM_HN"/>
    <property type="match status" value="1"/>
</dbReference>
<dbReference type="PANTHER" id="PTHR16231">
    <property type="entry name" value="COMM DOMAIN-CONTAINING PROTEIN 4-8 FAMILY MEMBER"/>
    <property type="match status" value="1"/>
</dbReference>
<gene>
    <name evidence="2" type="ORF">GDO86_014638</name>
</gene>